<keyword evidence="3" id="KW-0032">Aminotransferase</keyword>
<dbReference type="EMBL" id="UINC01001416">
    <property type="protein sequence ID" value="SUZ80160.1"/>
    <property type="molecule type" value="Genomic_DNA"/>
</dbReference>
<proteinExistence type="inferred from homology"/>
<name>A0A381QM81_9ZZZZ</name>
<reference evidence="8" key="1">
    <citation type="submission" date="2018-05" db="EMBL/GenBank/DDBJ databases">
        <authorList>
            <person name="Lanie J.A."/>
            <person name="Ng W.-L."/>
            <person name="Kazmierczak K.M."/>
            <person name="Andrzejewski T.M."/>
            <person name="Davidsen T.M."/>
            <person name="Wayne K.J."/>
            <person name="Tettelin H."/>
            <person name="Glass J.I."/>
            <person name="Rusch D."/>
            <person name="Podicherti R."/>
            <person name="Tsui H.-C.T."/>
            <person name="Winkler M.E."/>
        </authorList>
    </citation>
    <scope>NUCLEOTIDE SEQUENCE</scope>
</reference>
<evidence type="ECO:0008006" key="9">
    <source>
        <dbReference type="Google" id="ProtNLM"/>
    </source>
</evidence>
<dbReference type="InterPro" id="IPR036038">
    <property type="entry name" value="Aminotransferase-like"/>
</dbReference>
<comment type="similarity">
    <text evidence="2">Belongs to the class-IV pyridoxal-phosphate-dependent aminotransferase family.</text>
</comment>
<evidence type="ECO:0000256" key="7">
    <source>
        <dbReference type="ARBA" id="ARBA00023304"/>
    </source>
</evidence>
<evidence type="ECO:0000313" key="8">
    <source>
        <dbReference type="EMBL" id="SUZ80160.1"/>
    </source>
</evidence>
<dbReference type="NCBIfam" id="NF009897">
    <property type="entry name" value="PRK13357.1"/>
    <property type="match status" value="1"/>
</dbReference>
<dbReference type="CDD" id="cd01557">
    <property type="entry name" value="BCAT_beta_family"/>
    <property type="match status" value="1"/>
</dbReference>
<dbReference type="InterPro" id="IPR001544">
    <property type="entry name" value="Aminotrans_IV"/>
</dbReference>
<dbReference type="InterPro" id="IPR043131">
    <property type="entry name" value="BCAT-like_N"/>
</dbReference>
<protein>
    <recommendedName>
        <fullName evidence="9">Branched-chain-amino-acid transaminase</fullName>
    </recommendedName>
</protein>
<evidence type="ECO:0000256" key="4">
    <source>
        <dbReference type="ARBA" id="ARBA00022605"/>
    </source>
</evidence>
<organism evidence="8">
    <name type="scientific">marine metagenome</name>
    <dbReference type="NCBI Taxonomy" id="408172"/>
    <lineage>
        <taxon>unclassified sequences</taxon>
        <taxon>metagenomes</taxon>
        <taxon>ecological metagenomes</taxon>
    </lineage>
</organism>
<dbReference type="GO" id="GO:0004084">
    <property type="term" value="F:branched-chain-amino-acid transaminase activity"/>
    <property type="evidence" value="ECO:0007669"/>
    <property type="project" value="InterPro"/>
</dbReference>
<comment type="cofactor">
    <cofactor evidence="1">
        <name>pyridoxal 5'-phosphate</name>
        <dbReference type="ChEBI" id="CHEBI:597326"/>
    </cofactor>
</comment>
<dbReference type="GO" id="GO:0008652">
    <property type="term" value="P:amino acid biosynthetic process"/>
    <property type="evidence" value="ECO:0007669"/>
    <property type="project" value="UniProtKB-KW"/>
</dbReference>
<sequence length="350" mass="39649">MKIKIKNSLKSRINEVDFNDLEFCKYYSDHMFSADYEKGEWCNFQILPYENLSISPACTTLHYGQTIFEGLKAYKNDKDEILIFRPEKNAERFNISSKRMCIPEFPKNLFLKSIVELLKIDKKWIPNTDNSSLYIRPITFALDPYIGIRPADNYKFLIITAPAGGYYTKPVKVKIETKYTRAISGGVGFSKTAANYAAALYPAVKAQKDGYDQLIWTDGKEHKYLEESGTMNLFFVIDKTIITAPLGDTVLDGVTRDSIIVLANKSNLNLEVRKISIGEVMSSIKNGKLREAFGAGTAATVAPIKTIGYESKDYDLPEINSKSYSSIFLEELNNIKYGKSPDLFNWIIKV</sequence>
<dbReference type="InterPro" id="IPR018300">
    <property type="entry name" value="Aminotrans_IV_CS"/>
</dbReference>
<evidence type="ECO:0000256" key="3">
    <source>
        <dbReference type="ARBA" id="ARBA00022576"/>
    </source>
</evidence>
<gene>
    <name evidence="8" type="ORF">METZ01_LOCUS33014</name>
</gene>
<evidence type="ECO:0000256" key="1">
    <source>
        <dbReference type="ARBA" id="ARBA00001933"/>
    </source>
</evidence>
<dbReference type="PANTHER" id="PTHR11825:SF44">
    <property type="entry name" value="BRANCHED-CHAIN-AMINO-ACID AMINOTRANSFERASE"/>
    <property type="match status" value="1"/>
</dbReference>
<evidence type="ECO:0000256" key="5">
    <source>
        <dbReference type="ARBA" id="ARBA00022679"/>
    </source>
</evidence>
<dbReference type="InterPro" id="IPR033939">
    <property type="entry name" value="BCAT_family"/>
</dbReference>
<dbReference type="PANTHER" id="PTHR11825">
    <property type="entry name" value="SUBGROUP IIII AMINOTRANSFERASE"/>
    <property type="match status" value="1"/>
</dbReference>
<keyword evidence="5" id="KW-0808">Transferase</keyword>
<dbReference type="GO" id="GO:0009082">
    <property type="term" value="P:branched-chain amino acid biosynthetic process"/>
    <property type="evidence" value="ECO:0007669"/>
    <property type="project" value="UniProtKB-KW"/>
</dbReference>
<dbReference type="PROSITE" id="PS00770">
    <property type="entry name" value="AA_TRANSFER_CLASS_4"/>
    <property type="match status" value="1"/>
</dbReference>
<dbReference type="AlphaFoldDB" id="A0A381QM81"/>
<dbReference type="Gene3D" id="3.20.10.10">
    <property type="entry name" value="D-amino Acid Aminotransferase, subunit A, domain 2"/>
    <property type="match status" value="1"/>
</dbReference>
<dbReference type="InterPro" id="IPR005786">
    <property type="entry name" value="B_amino_transII"/>
</dbReference>
<dbReference type="NCBIfam" id="TIGR01123">
    <property type="entry name" value="ilvE_II"/>
    <property type="match status" value="1"/>
</dbReference>
<keyword evidence="6" id="KW-0663">Pyridoxal phosphate</keyword>
<accession>A0A381QM81</accession>
<keyword evidence="7" id="KW-0100">Branched-chain amino acid biosynthesis</keyword>
<dbReference type="PIRSF" id="PIRSF006468">
    <property type="entry name" value="BCAT1"/>
    <property type="match status" value="1"/>
</dbReference>
<dbReference type="SUPFAM" id="SSF56752">
    <property type="entry name" value="D-aminoacid aminotransferase-like PLP-dependent enzymes"/>
    <property type="match status" value="1"/>
</dbReference>
<evidence type="ECO:0000256" key="2">
    <source>
        <dbReference type="ARBA" id="ARBA00009320"/>
    </source>
</evidence>
<keyword evidence="4" id="KW-0028">Amino-acid biosynthesis</keyword>
<dbReference type="Gene3D" id="3.30.470.10">
    <property type="match status" value="1"/>
</dbReference>
<dbReference type="InterPro" id="IPR043132">
    <property type="entry name" value="BCAT-like_C"/>
</dbReference>
<dbReference type="Pfam" id="PF01063">
    <property type="entry name" value="Aminotran_4"/>
    <property type="match status" value="1"/>
</dbReference>
<evidence type="ECO:0000256" key="6">
    <source>
        <dbReference type="ARBA" id="ARBA00022898"/>
    </source>
</evidence>